<evidence type="ECO:0000313" key="1">
    <source>
        <dbReference type="EMBL" id="KNE01878.1"/>
    </source>
</evidence>
<dbReference type="Proteomes" id="UP000037122">
    <property type="component" value="Unassembled WGS sequence"/>
</dbReference>
<protein>
    <submittedName>
        <fullName evidence="1">Uncharacterized protein</fullName>
    </submittedName>
</protein>
<gene>
    <name evidence="1" type="ORF">QG37_01221</name>
</gene>
<dbReference type="AlphaFoldDB" id="A0A0L0P669"/>
<comment type="caution">
    <text evidence="1">The sequence shown here is derived from an EMBL/GenBank/DDBJ whole genome shotgun (WGS) entry which is preliminary data.</text>
</comment>
<evidence type="ECO:0000313" key="2">
    <source>
        <dbReference type="Proteomes" id="UP000037122"/>
    </source>
</evidence>
<proteinExistence type="predicted"/>
<dbReference type="VEuPathDB" id="FungiDB:QG37_01221"/>
<reference evidence="2" key="1">
    <citation type="journal article" date="2015" name="BMC Genomics">
        <title>Draft genome of a commonly misdiagnosed multidrug resistant pathogen Candida auris.</title>
        <authorList>
            <person name="Chatterjee S."/>
            <person name="Alampalli S.V."/>
            <person name="Nageshan R.K."/>
            <person name="Chettiar S.T."/>
            <person name="Joshi S."/>
            <person name="Tatu U.S."/>
        </authorList>
    </citation>
    <scope>NUCLEOTIDE SEQUENCE [LARGE SCALE GENOMIC DNA]</scope>
    <source>
        <strain evidence="2">6684</strain>
    </source>
</reference>
<organism evidence="1 2">
    <name type="scientific">Candidozyma auris</name>
    <name type="common">Yeast</name>
    <name type="synonym">Candida auris</name>
    <dbReference type="NCBI Taxonomy" id="498019"/>
    <lineage>
        <taxon>Eukaryota</taxon>
        <taxon>Fungi</taxon>
        <taxon>Dikarya</taxon>
        <taxon>Ascomycota</taxon>
        <taxon>Saccharomycotina</taxon>
        <taxon>Pichiomycetes</taxon>
        <taxon>Metschnikowiaceae</taxon>
        <taxon>Candidozyma</taxon>
    </lineage>
</organism>
<name>A0A0L0P669_CANAR</name>
<sequence length="59" mass="6771">MGAKKKKKKKGLRNWCEKACLTMSQKWVQKDQPQWSGFPMEYCPTTHNLKGELGTGIQS</sequence>
<accession>A0A0L0P669</accession>
<dbReference type="EMBL" id="LGST01000008">
    <property type="protein sequence ID" value="KNE01878.1"/>
    <property type="molecule type" value="Genomic_DNA"/>
</dbReference>